<dbReference type="RefSeq" id="WP_104811121.1">
    <property type="nucleotide sequence ID" value="NZ_MQUA01000014.1"/>
</dbReference>
<name>A0A2S7KKN3_9FLAO</name>
<proteinExistence type="predicted"/>
<dbReference type="EMBL" id="MQUA01000014">
    <property type="protein sequence ID" value="PQB03184.1"/>
    <property type="molecule type" value="Genomic_DNA"/>
</dbReference>
<protein>
    <submittedName>
        <fullName evidence="1">Uncharacterized protein</fullName>
    </submittedName>
</protein>
<reference evidence="1 2" key="1">
    <citation type="submission" date="2016-11" db="EMBL/GenBank/DDBJ databases">
        <title>Trade-off between light-utilization and light-protection in marine flavobacteria.</title>
        <authorList>
            <person name="Kumagai Y."/>
        </authorList>
    </citation>
    <scope>NUCLEOTIDE SEQUENCE [LARGE SCALE GENOMIC DNA]</scope>
    <source>
        <strain evidence="1 2">ATCC 700397</strain>
    </source>
</reference>
<evidence type="ECO:0000313" key="1">
    <source>
        <dbReference type="EMBL" id="PQB03184.1"/>
    </source>
</evidence>
<evidence type="ECO:0000313" key="2">
    <source>
        <dbReference type="Proteomes" id="UP000239522"/>
    </source>
</evidence>
<gene>
    <name evidence="1" type="ORF">BST83_17880</name>
</gene>
<keyword evidence="2" id="KW-1185">Reference proteome</keyword>
<accession>A0A2S7KKN3</accession>
<sequence length="76" mass="8460">MKIKLETVLFLFATVFIIFSTVSVQSFLKSKEKGAYNCGYVCKPSILSKLKPMKIILKLAGRLMKGESKSNLSEAI</sequence>
<comment type="caution">
    <text evidence="1">The sequence shown here is derived from an EMBL/GenBank/DDBJ whole genome shotgun (WGS) entry which is preliminary data.</text>
</comment>
<dbReference type="OrthoDB" id="9793111at2"/>
<organism evidence="1 2">
    <name type="scientific">Polaribacter filamentus</name>
    <dbReference type="NCBI Taxonomy" id="53483"/>
    <lineage>
        <taxon>Bacteria</taxon>
        <taxon>Pseudomonadati</taxon>
        <taxon>Bacteroidota</taxon>
        <taxon>Flavobacteriia</taxon>
        <taxon>Flavobacteriales</taxon>
        <taxon>Flavobacteriaceae</taxon>
    </lineage>
</organism>
<dbReference type="Proteomes" id="UP000239522">
    <property type="component" value="Unassembled WGS sequence"/>
</dbReference>
<dbReference type="AlphaFoldDB" id="A0A2S7KKN3"/>